<evidence type="ECO:0000313" key="3">
    <source>
        <dbReference type="Proteomes" id="UP001209229"/>
    </source>
</evidence>
<evidence type="ECO:0000259" key="1">
    <source>
        <dbReference type="Pfam" id="PF18737"/>
    </source>
</evidence>
<gene>
    <name evidence="2" type="ORF">OM075_23865</name>
</gene>
<keyword evidence="3" id="KW-1185">Reference proteome</keyword>
<sequence>MSDFEIKLERNINERLTALFEIERVLFTSRYNLSKKHSDIFTVQSISMIYAIWEGFIQTSFNSYIDEINNQNINPLLIKDDLFVYHIEDSFKQFNEYPDRHNKKLSFFNNLREFFKLDKLKLNNGINTQSNVSFEILNAILKSFCIEPFPEHWSDYTYPNPNLKEMMTSFLRYRNSVAHGGDISSEEKVSQAVFNKYRKLVTDLMFEIQIKMSDSVNNQLYTKINSAQHAV</sequence>
<dbReference type="AlphaFoldDB" id="A0AAE3M9M5"/>
<dbReference type="Pfam" id="PF18737">
    <property type="entry name" value="HEPN_MAE_28990"/>
    <property type="match status" value="1"/>
</dbReference>
<comment type="caution">
    <text evidence="2">The sequence shown here is derived from an EMBL/GenBank/DDBJ whole genome shotgun (WGS) entry which is preliminary data.</text>
</comment>
<dbReference type="Proteomes" id="UP001209229">
    <property type="component" value="Unassembled WGS sequence"/>
</dbReference>
<proteinExistence type="predicted"/>
<dbReference type="EMBL" id="JAPDPJ010000120">
    <property type="protein sequence ID" value="MCW3789517.1"/>
    <property type="molecule type" value="Genomic_DNA"/>
</dbReference>
<organism evidence="2 3">
    <name type="scientific">Plebeiibacterium sediminum</name>
    <dbReference type="NCBI Taxonomy" id="2992112"/>
    <lineage>
        <taxon>Bacteria</taxon>
        <taxon>Pseudomonadati</taxon>
        <taxon>Bacteroidota</taxon>
        <taxon>Bacteroidia</taxon>
        <taxon>Marinilabiliales</taxon>
        <taxon>Marinilabiliaceae</taxon>
        <taxon>Plebeiibacterium</taxon>
    </lineage>
</organism>
<dbReference type="InterPro" id="IPR040788">
    <property type="entry name" value="HEPN_MAE_28990"/>
</dbReference>
<name>A0AAE3M9M5_9BACT</name>
<protein>
    <submittedName>
        <fullName evidence="2">MAE_28990/MAE_18760 family HEPN-like nuclease</fullName>
    </submittedName>
</protein>
<evidence type="ECO:0000313" key="2">
    <source>
        <dbReference type="EMBL" id="MCW3789517.1"/>
    </source>
</evidence>
<dbReference type="RefSeq" id="WP_301193066.1">
    <property type="nucleotide sequence ID" value="NZ_JAPDPJ010000120.1"/>
</dbReference>
<feature type="domain" description="MAE-28990/MAE-18760-like HEPN" evidence="1">
    <location>
        <begin position="6"/>
        <end position="221"/>
    </location>
</feature>
<reference evidence="2" key="1">
    <citation type="submission" date="2022-10" db="EMBL/GenBank/DDBJ databases">
        <authorList>
            <person name="Yu W.X."/>
        </authorList>
    </citation>
    <scope>NUCLEOTIDE SEQUENCE</scope>
    <source>
        <strain evidence="2">AAT</strain>
    </source>
</reference>
<accession>A0AAE3M9M5</accession>